<dbReference type="Proteomes" id="UP000681425">
    <property type="component" value="Chromosome"/>
</dbReference>
<sequence>MPGLKIIVLTADAERFRGALTIAAAHAALGEPTAILLQHEAAALLRQPIAVPGDAMHAAHGLPPLATLLDGALSLGVEVIACQSGLSLCGLAAEDLDQRISAGGPVSFLQAMSLDDRLTLV</sequence>
<dbReference type="AlphaFoldDB" id="A0A975Q1Z5"/>
<protein>
    <submittedName>
        <fullName evidence="1">Peroxiredoxin</fullName>
    </submittedName>
</protein>
<accession>A0A975Q1Z5</accession>
<dbReference type="EMBL" id="CP073910">
    <property type="protein sequence ID" value="QUT05908.1"/>
    <property type="molecule type" value="Genomic_DNA"/>
</dbReference>
<organism evidence="1 2">
    <name type="scientific">Sphingobium phenoxybenzoativorans</name>
    <dbReference type="NCBI Taxonomy" id="1592790"/>
    <lineage>
        <taxon>Bacteria</taxon>
        <taxon>Pseudomonadati</taxon>
        <taxon>Pseudomonadota</taxon>
        <taxon>Alphaproteobacteria</taxon>
        <taxon>Sphingomonadales</taxon>
        <taxon>Sphingomonadaceae</taxon>
        <taxon>Sphingobium</taxon>
    </lineage>
</organism>
<dbReference type="KEGG" id="spph:KFK14_23760"/>
<evidence type="ECO:0000313" key="2">
    <source>
        <dbReference type="Proteomes" id="UP000681425"/>
    </source>
</evidence>
<evidence type="ECO:0000313" key="1">
    <source>
        <dbReference type="EMBL" id="QUT05908.1"/>
    </source>
</evidence>
<dbReference type="RefSeq" id="WP_212609399.1">
    <property type="nucleotide sequence ID" value="NZ_CP073910.1"/>
</dbReference>
<reference evidence="1" key="1">
    <citation type="submission" date="2021-04" db="EMBL/GenBank/DDBJ databases">
        <title>Isolation of p-tert-butylphenol degrading bacteria Sphingobium phenoxybenzoativorans Tas13 from active sludge.</title>
        <authorList>
            <person name="Li Y."/>
        </authorList>
    </citation>
    <scope>NUCLEOTIDE SEQUENCE</scope>
    <source>
        <strain evidence="1">Tas13</strain>
    </source>
</reference>
<gene>
    <name evidence="1" type="ORF">KFK14_23760</name>
</gene>
<dbReference type="SUPFAM" id="SSF75169">
    <property type="entry name" value="DsrEFH-like"/>
    <property type="match status" value="1"/>
</dbReference>
<proteinExistence type="predicted"/>
<name>A0A975Q1Z5_9SPHN</name>
<keyword evidence="2" id="KW-1185">Reference proteome</keyword>
<dbReference type="InterPro" id="IPR027396">
    <property type="entry name" value="DsrEFH-like"/>
</dbReference>
<dbReference type="Gene3D" id="3.40.1260.10">
    <property type="entry name" value="DsrEFH-like"/>
    <property type="match status" value="1"/>
</dbReference>